<dbReference type="Pfam" id="PF13898">
    <property type="entry name" value="MINDY-3_4_CD"/>
    <property type="match status" value="1"/>
</dbReference>
<sequence length="445" mass="50035">MAEKHVYKDAPISASVFNELNRLVWGPNLKEDVFRRWSQGFVFSEDEPTALVQFEGGPCAIIAPLQGFLLKYAIFKYGDVNWRFVSTYEASLFLIHAMTEILQQCSSKSYYVAYMPTSTPDLKLADDDESSGSSYNNQDDIPKSEEENFRTNLRLARVEGLEEVDSIYRTTMNVLDQQFGVLSFLYSVLLTKGISQVKNEMEDPNEPLIDGTYGHGSQCLINLMLTGKACSNVWDNDKDISGLKLRGISTQSSVGFLTLLEHLRYCEVGWFLKCPEYPIWVIGSETHLTVLFAKERGLCSPETPEAAARRIFKSYDPEGNNFISTILLGDVLCALDLVADAEYVEVMKQKLDSEGLGIILLNTFMEEFYPDEGRSAVPEKFILYHYNGLKRSCPNGKVKFAEGNATIYEEDLKCVADATPVLTCLQTKWPSIEVNWSSDVAPSII</sequence>
<reference evidence="11" key="2">
    <citation type="submission" date="2015-02" db="UniProtKB">
        <authorList>
            <consortium name="EnsemblMetazoa"/>
        </authorList>
    </citation>
    <scope>IDENTIFICATION</scope>
</reference>
<evidence type="ECO:0000256" key="3">
    <source>
        <dbReference type="ARBA" id="ARBA00011074"/>
    </source>
</evidence>
<protein>
    <recommendedName>
        <fullName evidence="8">Ubiquitin carboxyl-terminal hydrolase MINDY</fullName>
        <ecNumber evidence="8">3.4.19.12</ecNumber>
    </recommendedName>
</protein>
<evidence type="ECO:0000256" key="1">
    <source>
        <dbReference type="ARBA" id="ARBA00000707"/>
    </source>
</evidence>
<dbReference type="HOGENOM" id="CLU_033478_0_0_1"/>
<dbReference type="GO" id="GO:0071108">
    <property type="term" value="P:protein K48-linked deubiquitination"/>
    <property type="evidence" value="ECO:0007669"/>
    <property type="project" value="InterPro"/>
</dbReference>
<accession>T1IVP6</accession>
<feature type="domain" description="Deubiquitinating enzyme MINDY-3/4 conserved" evidence="10">
    <location>
        <begin position="21"/>
        <end position="352"/>
    </location>
</feature>
<dbReference type="OMA" id="VLQTKWP"/>
<reference evidence="12" key="1">
    <citation type="submission" date="2011-05" db="EMBL/GenBank/DDBJ databases">
        <authorList>
            <person name="Richards S.R."/>
            <person name="Qu J."/>
            <person name="Jiang H."/>
            <person name="Jhangiani S.N."/>
            <person name="Agravi P."/>
            <person name="Goodspeed R."/>
            <person name="Gross S."/>
            <person name="Mandapat C."/>
            <person name="Jackson L."/>
            <person name="Mathew T."/>
            <person name="Pu L."/>
            <person name="Thornton R."/>
            <person name="Saada N."/>
            <person name="Wilczek-Boney K.B."/>
            <person name="Lee S."/>
            <person name="Kovar C."/>
            <person name="Wu Y."/>
            <person name="Scherer S.E."/>
            <person name="Worley K.C."/>
            <person name="Muzny D.M."/>
            <person name="Gibbs R."/>
        </authorList>
    </citation>
    <scope>NUCLEOTIDE SEQUENCE</scope>
    <source>
        <strain evidence="12">Brora</strain>
    </source>
</reference>
<dbReference type="GO" id="GO:1990380">
    <property type="term" value="F:K48-linked deubiquitinase activity"/>
    <property type="evidence" value="ECO:0007669"/>
    <property type="project" value="UniProtKB-UniRule"/>
</dbReference>
<dbReference type="SMART" id="SM01174">
    <property type="entry name" value="DUF4205"/>
    <property type="match status" value="1"/>
</dbReference>
<name>T1IVP6_STRMM</name>
<keyword evidence="6 8" id="KW-0378">Hydrolase</keyword>
<dbReference type="PANTHER" id="PTHR12473:SF17">
    <property type="entry name" value="UBIQUITIN CARBOXYL-TERMINAL HYDROLASE MINDY-3"/>
    <property type="match status" value="1"/>
</dbReference>
<dbReference type="Gene3D" id="1.10.238.10">
    <property type="entry name" value="EF-hand"/>
    <property type="match status" value="1"/>
</dbReference>
<comment type="function">
    <text evidence="2 8">Hydrolase that can remove 'Lys-48'-linked conjugated ubiquitin from proteins.</text>
</comment>
<dbReference type="EC" id="3.4.19.12" evidence="8"/>
<evidence type="ECO:0000256" key="7">
    <source>
        <dbReference type="ARBA" id="ARBA00022807"/>
    </source>
</evidence>
<evidence type="ECO:0000256" key="5">
    <source>
        <dbReference type="ARBA" id="ARBA00022786"/>
    </source>
</evidence>
<dbReference type="EnsemblMetazoa" id="SMAR005247-RA">
    <property type="protein sequence ID" value="SMAR005247-PA"/>
    <property type="gene ID" value="SMAR005247"/>
</dbReference>
<evidence type="ECO:0000256" key="6">
    <source>
        <dbReference type="ARBA" id="ARBA00022801"/>
    </source>
</evidence>
<proteinExistence type="inferred from homology"/>
<dbReference type="GO" id="GO:0004843">
    <property type="term" value="F:cysteine-type deubiquitinase activity"/>
    <property type="evidence" value="ECO:0007669"/>
    <property type="project" value="UniProtKB-UniRule"/>
</dbReference>
<keyword evidence="12" id="KW-1185">Reference proteome</keyword>
<keyword evidence="5 8" id="KW-0833">Ubl conjugation pathway</keyword>
<dbReference type="AlphaFoldDB" id="T1IVP6"/>
<dbReference type="SUPFAM" id="SSF47473">
    <property type="entry name" value="EF-hand"/>
    <property type="match status" value="1"/>
</dbReference>
<dbReference type="InterPro" id="IPR039785">
    <property type="entry name" value="MINY3/4"/>
</dbReference>
<dbReference type="Proteomes" id="UP000014500">
    <property type="component" value="Unassembled WGS sequence"/>
</dbReference>
<comment type="catalytic activity">
    <reaction evidence="1 8">
        <text>Thiol-dependent hydrolysis of ester, thioester, amide, peptide and isopeptide bonds formed by the C-terminal Gly of ubiquitin (a 76-residue protein attached to proteins as an intracellular targeting signal).</text>
        <dbReference type="EC" id="3.4.19.12"/>
    </reaction>
</comment>
<evidence type="ECO:0000256" key="4">
    <source>
        <dbReference type="ARBA" id="ARBA00022670"/>
    </source>
</evidence>
<evidence type="ECO:0000313" key="12">
    <source>
        <dbReference type="Proteomes" id="UP000014500"/>
    </source>
</evidence>
<dbReference type="InterPro" id="IPR025257">
    <property type="entry name" value="MINDY-3/4_CD"/>
</dbReference>
<organism evidence="11 12">
    <name type="scientific">Strigamia maritima</name>
    <name type="common">European centipede</name>
    <name type="synonym">Geophilus maritimus</name>
    <dbReference type="NCBI Taxonomy" id="126957"/>
    <lineage>
        <taxon>Eukaryota</taxon>
        <taxon>Metazoa</taxon>
        <taxon>Ecdysozoa</taxon>
        <taxon>Arthropoda</taxon>
        <taxon>Myriapoda</taxon>
        <taxon>Chilopoda</taxon>
        <taxon>Pleurostigmophora</taxon>
        <taxon>Geophilomorpha</taxon>
        <taxon>Linotaeniidae</taxon>
        <taxon>Strigamia</taxon>
    </lineage>
</organism>
<keyword evidence="4 8" id="KW-0645">Protease</keyword>
<dbReference type="PANTHER" id="PTHR12473">
    <property type="entry name" value="UBIQUITIN CARBOXYL-TERMINAL HYDROLASE MINDY-4-RELATED"/>
    <property type="match status" value="1"/>
</dbReference>
<evidence type="ECO:0000259" key="10">
    <source>
        <dbReference type="SMART" id="SM01174"/>
    </source>
</evidence>
<dbReference type="eggNOG" id="KOG2871">
    <property type="taxonomic scope" value="Eukaryota"/>
</dbReference>
<dbReference type="STRING" id="126957.T1IVP6"/>
<feature type="region of interest" description="Disordered" evidence="9">
    <location>
        <begin position="123"/>
        <end position="146"/>
    </location>
</feature>
<dbReference type="PhylomeDB" id="T1IVP6"/>
<evidence type="ECO:0000256" key="2">
    <source>
        <dbReference type="ARBA" id="ARBA00002107"/>
    </source>
</evidence>
<dbReference type="InterPro" id="IPR011992">
    <property type="entry name" value="EF-hand-dom_pair"/>
</dbReference>
<evidence type="ECO:0000256" key="8">
    <source>
        <dbReference type="RuleBase" id="RU367088"/>
    </source>
</evidence>
<dbReference type="EMBL" id="JH431589">
    <property type="status" value="NOT_ANNOTATED_CDS"/>
    <property type="molecule type" value="Genomic_DNA"/>
</dbReference>
<dbReference type="GO" id="GO:0006508">
    <property type="term" value="P:proteolysis"/>
    <property type="evidence" value="ECO:0007669"/>
    <property type="project" value="UniProtKB-KW"/>
</dbReference>
<keyword evidence="7 8" id="KW-0788">Thiol protease</keyword>
<evidence type="ECO:0000313" key="11">
    <source>
        <dbReference type="EnsemblMetazoa" id="SMAR005247-PA"/>
    </source>
</evidence>
<comment type="similarity">
    <text evidence="3 8">Belongs to the MINDY deubiquitinase family. FAM188 subfamily.</text>
</comment>
<evidence type="ECO:0000256" key="9">
    <source>
        <dbReference type="SAM" id="MobiDB-lite"/>
    </source>
</evidence>